<dbReference type="EMBL" id="PDCN02000002">
    <property type="protein sequence ID" value="PIB77121.1"/>
    <property type="molecule type" value="Genomic_DNA"/>
</dbReference>
<sequence>MRRDSALTELAAPQDEMASRRIELDVTGMTCVMCARRLEKALNRIGGVRATVKIATKIASVDAAPGVTVEQLRQAVERAGYQAAERIEITSPIADPDDADRRGPLRALLRWMSRTVAIVTGWTR</sequence>
<dbReference type="Proteomes" id="UP000230551">
    <property type="component" value="Unassembled WGS sequence"/>
</dbReference>
<dbReference type="PROSITE" id="PS50846">
    <property type="entry name" value="HMA_2"/>
    <property type="match status" value="1"/>
</dbReference>
<dbReference type="InterPro" id="IPR036163">
    <property type="entry name" value="HMA_dom_sf"/>
</dbReference>
<gene>
    <name evidence="2" type="ORF">CQY22_002370</name>
</gene>
<reference evidence="2 3" key="1">
    <citation type="journal article" date="2017" name="Infect. Genet. Evol.">
        <title>The new phylogeny of the genus Mycobacterium: The old and the news.</title>
        <authorList>
            <person name="Tortoli E."/>
            <person name="Fedrizzi T."/>
            <person name="Meehan C.J."/>
            <person name="Trovato A."/>
            <person name="Grottola A."/>
            <person name="Giacobazzi E."/>
            <person name="Serpini G.F."/>
            <person name="Tagliazucchi S."/>
            <person name="Fabio A."/>
            <person name="Bettua C."/>
            <person name="Bertorelli R."/>
            <person name="Frascaro F."/>
            <person name="De Sanctis V."/>
            <person name="Pecorari M."/>
            <person name="Jousson O."/>
            <person name="Segata N."/>
            <person name="Cirillo D.M."/>
        </authorList>
    </citation>
    <scope>NUCLEOTIDE SEQUENCE [LARGE SCALE GENOMIC DNA]</scope>
    <source>
        <strain evidence="2 3">CIP1034565</strain>
    </source>
</reference>
<dbReference type="Gene3D" id="3.30.70.100">
    <property type="match status" value="1"/>
</dbReference>
<accession>A0A2G5PFM2</accession>
<evidence type="ECO:0000313" key="2">
    <source>
        <dbReference type="EMBL" id="PIB77121.1"/>
    </source>
</evidence>
<comment type="caution">
    <text evidence="2">The sequence shown here is derived from an EMBL/GenBank/DDBJ whole genome shotgun (WGS) entry which is preliminary data.</text>
</comment>
<dbReference type="GO" id="GO:0046872">
    <property type="term" value="F:metal ion binding"/>
    <property type="evidence" value="ECO:0007669"/>
    <property type="project" value="InterPro"/>
</dbReference>
<proteinExistence type="predicted"/>
<evidence type="ECO:0000259" key="1">
    <source>
        <dbReference type="PROSITE" id="PS50846"/>
    </source>
</evidence>
<name>A0A2G5PFM2_9MYCO</name>
<dbReference type="Pfam" id="PF00403">
    <property type="entry name" value="HMA"/>
    <property type="match status" value="1"/>
</dbReference>
<dbReference type="InterPro" id="IPR006121">
    <property type="entry name" value="HMA_dom"/>
</dbReference>
<keyword evidence="3" id="KW-1185">Reference proteome</keyword>
<dbReference type="STRING" id="85968.GCA_900073015_01926"/>
<feature type="domain" description="HMA" evidence="1">
    <location>
        <begin position="20"/>
        <end position="84"/>
    </location>
</feature>
<dbReference type="CDD" id="cd00371">
    <property type="entry name" value="HMA"/>
    <property type="match status" value="1"/>
</dbReference>
<dbReference type="SUPFAM" id="SSF55008">
    <property type="entry name" value="HMA, heavy metal-associated domain"/>
    <property type="match status" value="1"/>
</dbReference>
<evidence type="ECO:0000313" key="3">
    <source>
        <dbReference type="Proteomes" id="UP000230551"/>
    </source>
</evidence>
<protein>
    <recommendedName>
        <fullName evidence="1">HMA domain-containing protein</fullName>
    </recommendedName>
</protein>
<dbReference type="AlphaFoldDB" id="A0A2G5PFM2"/>
<organism evidence="2 3">
    <name type="scientific">Mycolicibacterium brumae</name>
    <dbReference type="NCBI Taxonomy" id="85968"/>
    <lineage>
        <taxon>Bacteria</taxon>
        <taxon>Bacillati</taxon>
        <taxon>Actinomycetota</taxon>
        <taxon>Actinomycetes</taxon>
        <taxon>Mycobacteriales</taxon>
        <taxon>Mycobacteriaceae</taxon>
        <taxon>Mycolicibacterium</taxon>
    </lineage>
</organism>